<protein>
    <submittedName>
        <fullName evidence="1">Uncharacterized protein</fullName>
    </submittedName>
</protein>
<evidence type="ECO:0000313" key="2">
    <source>
        <dbReference type="Proteomes" id="UP000821845"/>
    </source>
</evidence>
<keyword evidence="2" id="KW-1185">Reference proteome</keyword>
<comment type="caution">
    <text evidence="1">The sequence shown here is derived from an EMBL/GenBank/DDBJ whole genome shotgun (WGS) entry which is preliminary data.</text>
</comment>
<proteinExistence type="predicted"/>
<organism evidence="1 2">
    <name type="scientific">Hyalomma asiaticum</name>
    <name type="common">Tick</name>
    <dbReference type="NCBI Taxonomy" id="266040"/>
    <lineage>
        <taxon>Eukaryota</taxon>
        <taxon>Metazoa</taxon>
        <taxon>Ecdysozoa</taxon>
        <taxon>Arthropoda</taxon>
        <taxon>Chelicerata</taxon>
        <taxon>Arachnida</taxon>
        <taxon>Acari</taxon>
        <taxon>Parasitiformes</taxon>
        <taxon>Ixodida</taxon>
        <taxon>Ixodoidea</taxon>
        <taxon>Ixodidae</taxon>
        <taxon>Hyalomminae</taxon>
        <taxon>Hyalomma</taxon>
    </lineage>
</organism>
<dbReference type="Proteomes" id="UP000821845">
    <property type="component" value="Chromosome 5"/>
</dbReference>
<evidence type="ECO:0000313" key="1">
    <source>
        <dbReference type="EMBL" id="KAH6929936.1"/>
    </source>
</evidence>
<reference evidence="1" key="1">
    <citation type="submission" date="2020-05" db="EMBL/GenBank/DDBJ databases">
        <title>Large-scale comparative analyses of tick genomes elucidate their genetic diversity and vector capacities.</title>
        <authorList>
            <person name="Jia N."/>
            <person name="Wang J."/>
            <person name="Shi W."/>
            <person name="Du L."/>
            <person name="Sun Y."/>
            <person name="Zhan W."/>
            <person name="Jiang J."/>
            <person name="Wang Q."/>
            <person name="Zhang B."/>
            <person name="Ji P."/>
            <person name="Sakyi L.B."/>
            <person name="Cui X."/>
            <person name="Yuan T."/>
            <person name="Jiang B."/>
            <person name="Yang W."/>
            <person name="Lam T.T.-Y."/>
            <person name="Chang Q."/>
            <person name="Ding S."/>
            <person name="Wang X."/>
            <person name="Zhu J."/>
            <person name="Ruan X."/>
            <person name="Zhao L."/>
            <person name="Wei J."/>
            <person name="Que T."/>
            <person name="Du C."/>
            <person name="Cheng J."/>
            <person name="Dai P."/>
            <person name="Han X."/>
            <person name="Huang E."/>
            <person name="Gao Y."/>
            <person name="Liu J."/>
            <person name="Shao H."/>
            <person name="Ye R."/>
            <person name="Li L."/>
            <person name="Wei W."/>
            <person name="Wang X."/>
            <person name="Wang C."/>
            <person name="Yang T."/>
            <person name="Huo Q."/>
            <person name="Li W."/>
            <person name="Guo W."/>
            <person name="Chen H."/>
            <person name="Zhou L."/>
            <person name="Ni X."/>
            <person name="Tian J."/>
            <person name="Zhou Y."/>
            <person name="Sheng Y."/>
            <person name="Liu T."/>
            <person name="Pan Y."/>
            <person name="Xia L."/>
            <person name="Li J."/>
            <person name="Zhao F."/>
            <person name="Cao W."/>
        </authorList>
    </citation>
    <scope>NUCLEOTIDE SEQUENCE</scope>
    <source>
        <strain evidence="1">Hyas-2018</strain>
    </source>
</reference>
<sequence length="578" mass="63150">MFAGVKATKLVESESSRILNVDGQVQASSNKEKAVKDASTGETLASVKESSHLEQRGPGEQPHSVSRTQLDVPALGIHETKVEDSSSNNNNNLQRQQQQQQLLPGSGAAEKKNYVPYSWNAEEPDRTDYTPTDLAEYILRTGDEEGVAMAVEELLRQGMDVKAEMNYIRAQQEKLRKIQELREAINMKKKDEFKAQRRLGEALGTREMEHPPKVPAPAKSSQKASQAPNSKVAAATEKGKSPAAKPAASKEATHQGGSSKAGGSSKGTDASSGSAAAKASSAGEDKNKASAAQHQTSASSSGTEAQKRGGERLMLPGGLAPSKMSVLELERLGDEQRARSAQQQAEDDVMGALKKLRGSSLYDEYTLEEIIYWLAKDMFAHSIVKGDQSAEEALARFANFVETEVSQNKLSGEVEKKVLDIMLAALVDMLREFPSAQYSGPVSNQLPQRLFPEATEHQAAKLANARVRNAAIRLREEKKKTIPAVIKHKEVPTASQKWLFDTQHVLILIAGTAAACCVLFIVWKVTQMVRIARKRQLLAKHVQDGYVFLGETNVSMEYSCQQDDARHYRLLEAAQTLS</sequence>
<accession>A0ACB7S7B0</accession>
<dbReference type="EMBL" id="CM023485">
    <property type="protein sequence ID" value="KAH6929936.1"/>
    <property type="molecule type" value="Genomic_DNA"/>
</dbReference>
<gene>
    <name evidence="1" type="ORF">HPB50_007155</name>
</gene>
<name>A0ACB7S7B0_HYAAI</name>